<dbReference type="Pfam" id="PF01161">
    <property type="entry name" value="PBP"/>
    <property type="match status" value="1"/>
</dbReference>
<protein>
    <recommendedName>
        <fullName evidence="4">Phospholipid-binding protein</fullName>
    </recommendedName>
</protein>
<keyword evidence="3" id="KW-1185">Reference proteome</keyword>
<dbReference type="RefSeq" id="WP_142493466.1">
    <property type="nucleotide sequence ID" value="NZ_FXTO01000012.1"/>
</dbReference>
<dbReference type="EMBL" id="FXTO01000012">
    <property type="protein sequence ID" value="SMO74787.1"/>
    <property type="molecule type" value="Genomic_DNA"/>
</dbReference>
<dbReference type="InterPro" id="IPR036610">
    <property type="entry name" value="PEBP-like_sf"/>
</dbReference>
<dbReference type="OrthoDB" id="9797506at2"/>
<evidence type="ECO:0000313" key="2">
    <source>
        <dbReference type="EMBL" id="SMO74787.1"/>
    </source>
</evidence>
<reference evidence="2 3" key="1">
    <citation type="submission" date="2017-05" db="EMBL/GenBank/DDBJ databases">
        <authorList>
            <person name="Varghese N."/>
            <person name="Submissions S."/>
        </authorList>
    </citation>
    <scope>NUCLEOTIDE SEQUENCE [LARGE SCALE GENOMIC DNA]</scope>
    <source>
        <strain evidence="2 3">DSM 29506</strain>
    </source>
</reference>
<organism evidence="2 3">
    <name type="scientific">Thalassovita litoralis</name>
    <dbReference type="NCBI Taxonomy" id="1010611"/>
    <lineage>
        <taxon>Bacteria</taxon>
        <taxon>Pseudomonadati</taxon>
        <taxon>Pseudomonadota</taxon>
        <taxon>Alphaproteobacteria</taxon>
        <taxon>Rhodobacterales</taxon>
        <taxon>Roseobacteraceae</taxon>
        <taxon>Thalassovita</taxon>
    </lineage>
</organism>
<dbReference type="AlphaFoldDB" id="A0A521DSU3"/>
<feature type="signal peptide" evidence="1">
    <location>
        <begin position="1"/>
        <end position="24"/>
    </location>
</feature>
<name>A0A521DSU3_9RHOB</name>
<dbReference type="SUPFAM" id="SSF49777">
    <property type="entry name" value="PEBP-like"/>
    <property type="match status" value="1"/>
</dbReference>
<dbReference type="Proteomes" id="UP000316030">
    <property type="component" value="Unassembled WGS sequence"/>
</dbReference>
<keyword evidence="1" id="KW-0732">Signal</keyword>
<accession>A0A521DSU3</accession>
<evidence type="ECO:0000256" key="1">
    <source>
        <dbReference type="SAM" id="SignalP"/>
    </source>
</evidence>
<proteinExistence type="predicted"/>
<feature type="chain" id="PRO_5022078534" description="Phospholipid-binding protein" evidence="1">
    <location>
        <begin position="25"/>
        <end position="138"/>
    </location>
</feature>
<sequence>MFRIVSKTALIAVAVASLAGAAQAADFKISFTWDGLKLCTSGSPNVVPNPAFVVKGLPAGTQVVQFRLVDLDVPGYDHGGGAVAMTKDGKVPSGAFRYKSPCPPNGKHTYEWTAVAKSKKGFGGKKLGTAKARRKYPE</sequence>
<evidence type="ECO:0008006" key="4">
    <source>
        <dbReference type="Google" id="ProtNLM"/>
    </source>
</evidence>
<gene>
    <name evidence="2" type="ORF">SAMN06265173_11274</name>
</gene>
<evidence type="ECO:0000313" key="3">
    <source>
        <dbReference type="Proteomes" id="UP000316030"/>
    </source>
</evidence>
<dbReference type="InterPro" id="IPR008914">
    <property type="entry name" value="PEBP"/>
</dbReference>